<feature type="compositionally biased region" description="Polar residues" evidence="2">
    <location>
        <begin position="549"/>
        <end position="562"/>
    </location>
</feature>
<evidence type="ECO:0000313" key="4">
    <source>
        <dbReference type="Proteomes" id="UP000245771"/>
    </source>
</evidence>
<dbReference type="GeneID" id="37023846"/>
<dbReference type="STRING" id="1280837.A0A316VKV2"/>
<feature type="region of interest" description="Disordered" evidence="2">
    <location>
        <begin position="524"/>
        <end position="574"/>
    </location>
</feature>
<evidence type="ECO:0000256" key="1">
    <source>
        <dbReference type="SAM" id="Coils"/>
    </source>
</evidence>
<gene>
    <name evidence="3" type="ORF">FA14DRAFT_24575</name>
</gene>
<name>A0A316VKV2_9BASI</name>
<feature type="region of interest" description="Disordered" evidence="2">
    <location>
        <begin position="865"/>
        <end position="884"/>
    </location>
</feature>
<dbReference type="OrthoDB" id="20086at2759"/>
<feature type="region of interest" description="Disordered" evidence="2">
    <location>
        <begin position="894"/>
        <end position="977"/>
    </location>
</feature>
<feature type="compositionally biased region" description="Polar residues" evidence="2">
    <location>
        <begin position="627"/>
        <end position="637"/>
    </location>
</feature>
<keyword evidence="4" id="KW-1185">Reference proteome</keyword>
<feature type="compositionally biased region" description="Low complexity" evidence="2">
    <location>
        <begin position="278"/>
        <end position="298"/>
    </location>
</feature>
<feature type="compositionally biased region" description="Basic and acidic residues" evidence="2">
    <location>
        <begin position="123"/>
        <end position="136"/>
    </location>
</feature>
<feature type="coiled-coil region" evidence="1">
    <location>
        <begin position="395"/>
        <end position="422"/>
    </location>
</feature>
<feature type="compositionally biased region" description="Polar residues" evidence="2">
    <location>
        <begin position="258"/>
        <end position="272"/>
    </location>
</feature>
<feature type="compositionally biased region" description="Polar residues" evidence="2">
    <location>
        <begin position="832"/>
        <end position="842"/>
    </location>
</feature>
<feature type="compositionally biased region" description="Basic and acidic residues" evidence="2">
    <location>
        <begin position="615"/>
        <end position="625"/>
    </location>
</feature>
<evidence type="ECO:0000256" key="2">
    <source>
        <dbReference type="SAM" id="MobiDB-lite"/>
    </source>
</evidence>
<feature type="region of interest" description="Disordered" evidence="2">
    <location>
        <begin position="723"/>
        <end position="811"/>
    </location>
</feature>
<feature type="compositionally biased region" description="Low complexity" evidence="2">
    <location>
        <begin position="758"/>
        <end position="770"/>
    </location>
</feature>
<dbReference type="EMBL" id="KZ819602">
    <property type="protein sequence ID" value="PWN38259.1"/>
    <property type="molecule type" value="Genomic_DNA"/>
</dbReference>
<organism evidence="3 4">
    <name type="scientific">Meira miltonrushii</name>
    <dbReference type="NCBI Taxonomy" id="1280837"/>
    <lineage>
        <taxon>Eukaryota</taxon>
        <taxon>Fungi</taxon>
        <taxon>Dikarya</taxon>
        <taxon>Basidiomycota</taxon>
        <taxon>Ustilaginomycotina</taxon>
        <taxon>Exobasidiomycetes</taxon>
        <taxon>Exobasidiales</taxon>
        <taxon>Brachybasidiaceae</taxon>
        <taxon>Meira</taxon>
    </lineage>
</organism>
<feature type="compositionally biased region" description="Basic and acidic residues" evidence="2">
    <location>
        <begin position="674"/>
        <end position="683"/>
    </location>
</feature>
<feature type="compositionally biased region" description="Acidic residues" evidence="2">
    <location>
        <begin position="182"/>
        <end position="191"/>
    </location>
</feature>
<feature type="compositionally biased region" description="Polar residues" evidence="2">
    <location>
        <begin position="342"/>
        <end position="364"/>
    </location>
</feature>
<dbReference type="RefSeq" id="XP_025358561.1">
    <property type="nucleotide sequence ID" value="XM_025502065.1"/>
</dbReference>
<reference evidence="3 4" key="1">
    <citation type="journal article" date="2018" name="Mol. Biol. Evol.">
        <title>Broad Genomic Sampling Reveals a Smut Pathogenic Ancestry of the Fungal Clade Ustilaginomycotina.</title>
        <authorList>
            <person name="Kijpornyongpan T."/>
            <person name="Mondo S.J."/>
            <person name="Barry K."/>
            <person name="Sandor L."/>
            <person name="Lee J."/>
            <person name="Lipzen A."/>
            <person name="Pangilinan J."/>
            <person name="LaButti K."/>
            <person name="Hainaut M."/>
            <person name="Henrissat B."/>
            <person name="Grigoriev I.V."/>
            <person name="Spatafora J.W."/>
            <person name="Aime M.C."/>
        </authorList>
    </citation>
    <scope>NUCLEOTIDE SEQUENCE [LARGE SCALE GENOMIC DNA]</scope>
    <source>
        <strain evidence="3 4">MCA 3882</strain>
    </source>
</reference>
<feature type="compositionally biased region" description="Polar residues" evidence="2">
    <location>
        <begin position="217"/>
        <end position="245"/>
    </location>
</feature>
<feature type="region of interest" description="Disordered" evidence="2">
    <location>
        <begin position="671"/>
        <end position="700"/>
    </location>
</feature>
<feature type="region of interest" description="Disordered" evidence="2">
    <location>
        <begin position="828"/>
        <end position="860"/>
    </location>
</feature>
<feature type="compositionally biased region" description="Polar residues" evidence="2">
    <location>
        <begin position="152"/>
        <end position="170"/>
    </location>
</feature>
<feature type="compositionally biased region" description="Low complexity" evidence="2">
    <location>
        <begin position="246"/>
        <end position="257"/>
    </location>
</feature>
<evidence type="ECO:0000313" key="3">
    <source>
        <dbReference type="EMBL" id="PWN38259.1"/>
    </source>
</evidence>
<feature type="region of interest" description="Disordered" evidence="2">
    <location>
        <begin position="428"/>
        <end position="450"/>
    </location>
</feature>
<feature type="compositionally biased region" description="Low complexity" evidence="2">
    <location>
        <begin position="73"/>
        <end position="87"/>
    </location>
</feature>
<feature type="region of interest" description="Disordered" evidence="2">
    <location>
        <begin position="587"/>
        <end position="637"/>
    </location>
</feature>
<feature type="compositionally biased region" description="Basic and acidic residues" evidence="2">
    <location>
        <begin position="205"/>
        <end position="216"/>
    </location>
</feature>
<dbReference type="AlphaFoldDB" id="A0A316VKV2"/>
<sequence length="977" mass="104712">MAENTSTTRRHTRQRSSVQIKKRVSLQKPGSSSNDLSSPNGGSGADAFSPAGEGEQGIQENAFQYDREEPKDNLLSSTASSPLLPNSHQANSIQAITNRTHSRGPSFNPQHGSYENPIESDEDKASKADYLSHNHPEMSGNFSEEDQGAASMGQSCELNMHTNGGLNEQNAMGDMTTRAELDLFDDDDNSEDQAALQPSSATSEKGPELPPKDETNVQKSDFSGESVEQFTTPVMGSQEAANGTFRSAQRANRNSNNFMTNSPAQSTPSSANKGAKRLSLLINNGLSNSPSSPNTSPLAIRTPTASTPRSGRKAHRMSLGYFPSPDARSSQSPTPYSAPAANGSNTPSSGSIAQPRFTRSTAPRSASVSTTASFDSSSLDGETILNQHKGVLERIAEKERAILELKETLAKEEKELLALRVEWQKSAARELASNGRSSTEIGDRSDRKDEIRLPSLDADAINSIPTSAASDTFKGLSAKLQSGIGTQFNAFLDQLVNVPTTESVSSTNEASSTDTRNTSLGSLLEEDEEEGGQPAKNRSGVPPPVPSKLSPTSKSVPPTQASKEMPKNHSKRSSIFGASFAAFQKQMEQQFAPALGGEEDAKNRQSKEGLGGATSKEDKENKDHSQAGPSANDFSWGNLSKRFKEARENASGYLAMAEAKLGQAMTIDDLLQLDDQKPNEKAKSNSSIGGPRGFAEENDREKAALAELSWLNSMAGIKMSGSVDRVTTSVTSPDLQSTNGNLNSQNLLRLEDARRVARAASPASSSQSTTRPDHSPNERGSNAGLHSPPLGVTKVRRTSASGVGPMKNPEKRMTGIFDVLSAVWLGEKSPGEESNSATSPGQRTMDLDKNKKRLSGQSRTRFAARAALDQGESGNVLSPKAKENAMETAWDWDAPLQPLPENGAINGMGIGLVGMHEESSKPQSQSRSQDNRSGKSRRSGEDMQDISLNDQPGQDLDHLQSTKSNQKKGEEEENWSW</sequence>
<accession>A0A316VKV2</accession>
<proteinExistence type="predicted"/>
<keyword evidence="1" id="KW-0175">Coiled coil</keyword>
<feature type="compositionally biased region" description="Basic and acidic residues" evidence="2">
    <location>
        <begin position="929"/>
        <end position="941"/>
    </location>
</feature>
<feature type="compositionally biased region" description="Polar residues" evidence="2">
    <location>
        <begin position="28"/>
        <end position="40"/>
    </location>
</feature>
<dbReference type="InParanoid" id="A0A316VKV2"/>
<protein>
    <submittedName>
        <fullName evidence="3">Uncharacterized protein</fullName>
    </submittedName>
</protein>
<feature type="compositionally biased region" description="Low complexity" evidence="2">
    <location>
        <begin position="365"/>
        <end position="378"/>
    </location>
</feature>
<feature type="compositionally biased region" description="Basic residues" evidence="2">
    <location>
        <begin position="8"/>
        <end position="25"/>
    </location>
</feature>
<feature type="compositionally biased region" description="Polar residues" evidence="2">
    <location>
        <begin position="725"/>
        <end position="747"/>
    </location>
</feature>
<dbReference type="Proteomes" id="UP000245771">
    <property type="component" value="Unassembled WGS sequence"/>
</dbReference>
<feature type="compositionally biased region" description="Basic and acidic residues" evidence="2">
    <location>
        <begin position="441"/>
        <end position="450"/>
    </location>
</feature>
<feature type="compositionally biased region" description="Polar residues" evidence="2">
    <location>
        <begin position="88"/>
        <end position="113"/>
    </location>
</feature>
<feature type="region of interest" description="Disordered" evidence="2">
    <location>
        <begin position="1"/>
        <end position="378"/>
    </location>
</feature>